<comment type="caution">
    <text evidence="1">The sequence shown here is derived from an EMBL/GenBank/DDBJ whole genome shotgun (WGS) entry which is preliminary data.</text>
</comment>
<evidence type="ECO:0000313" key="3">
    <source>
        <dbReference type="Proteomes" id="UP000220828"/>
    </source>
</evidence>
<dbReference type="Proteomes" id="UP000320773">
    <property type="component" value="Unassembled WGS sequence"/>
</dbReference>
<evidence type="ECO:0000313" key="1">
    <source>
        <dbReference type="EMBL" id="PDS23855.1"/>
    </source>
</evidence>
<sequence>MNDAEKLEKLKILLLQEDRDFANQIFEKLSYLESEISEEALLSKRVDPIIDKKLATYTVDIPEKLGPSITEALSEQIKNSQDQVVEALFPIIGKMIKKYIQQEIKILSDNINNQVQRNFSVKALKRKIKSFFTGISEQEIVLSEQNHPKIQQLFIIEKGSGIILASHSKTETIDQDMIAGMLTAIKSFVEDAFQAGNQNLETIEYELYTIQIQNFSNYYIAVVVSGSFNNNFKSTLEDKLMTFANLHIKNNTDNKTYINQQLVTFFDHE</sequence>
<organism evidence="1 3">
    <name type="scientific">Flavobacterium branchiophilum</name>
    <dbReference type="NCBI Taxonomy" id="55197"/>
    <lineage>
        <taxon>Bacteria</taxon>
        <taxon>Pseudomonadati</taxon>
        <taxon>Bacteroidota</taxon>
        <taxon>Flavobacteriia</taxon>
        <taxon>Flavobacteriales</taxon>
        <taxon>Flavobacteriaceae</taxon>
        <taxon>Flavobacterium</taxon>
    </lineage>
</organism>
<evidence type="ECO:0000313" key="2">
    <source>
        <dbReference type="EMBL" id="TQM40062.1"/>
    </source>
</evidence>
<dbReference type="AlphaFoldDB" id="A0A2H3KLG2"/>
<dbReference type="Proteomes" id="UP000220828">
    <property type="component" value="Unassembled WGS sequence"/>
</dbReference>
<dbReference type="RefSeq" id="WP_014085161.1">
    <property type="nucleotide sequence ID" value="NZ_CBCSFI010000001.1"/>
</dbReference>
<name>A0A2H3KLG2_9FLAO</name>
<dbReference type="OMA" id="FHKYYIA"/>
<dbReference type="EMBL" id="PCMW01000052">
    <property type="protein sequence ID" value="PDS23855.1"/>
    <property type="molecule type" value="Genomic_DNA"/>
</dbReference>
<reference evidence="2 4" key="2">
    <citation type="submission" date="2019-06" db="EMBL/GenBank/DDBJ databases">
        <title>Genomic Encyclopedia of Archaeal and Bacterial Type Strains, Phase II (KMG-II): from individual species to whole genera.</title>
        <authorList>
            <person name="Goeker M."/>
        </authorList>
    </citation>
    <scope>NUCLEOTIDE SEQUENCE [LARGE SCALE GENOMIC DNA]</scope>
    <source>
        <strain evidence="2 4">DSM 24789</strain>
    </source>
</reference>
<dbReference type="OrthoDB" id="5347798at2"/>
<gene>
    <name evidence="1" type="ORF">B0A77_09705</name>
    <name evidence="2" type="ORF">BC670_0924</name>
</gene>
<protein>
    <submittedName>
        <fullName evidence="1">Cell envelope biogenesis protein OmpA</fullName>
    </submittedName>
</protein>
<evidence type="ECO:0000313" key="4">
    <source>
        <dbReference type="Proteomes" id="UP000320773"/>
    </source>
</evidence>
<dbReference type="EMBL" id="VFPJ01000001">
    <property type="protein sequence ID" value="TQM40062.1"/>
    <property type="molecule type" value="Genomic_DNA"/>
</dbReference>
<proteinExistence type="predicted"/>
<accession>A0A2H3KLG2</accession>
<reference evidence="1 3" key="1">
    <citation type="submission" date="2017-09" db="EMBL/GenBank/DDBJ databases">
        <title>Whole genomes of Flavobacteriaceae.</title>
        <authorList>
            <person name="Stine C."/>
            <person name="Li C."/>
            <person name="Tadesse D."/>
        </authorList>
    </citation>
    <scope>NUCLEOTIDE SEQUENCE [LARGE SCALE GENOMIC DNA]</scope>
    <source>
        <strain evidence="1 3">ATCC 35036</strain>
    </source>
</reference>